<comment type="caution">
    <text evidence="1">The sequence shown here is derived from an EMBL/GenBank/DDBJ whole genome shotgun (WGS) entry which is preliminary data.</text>
</comment>
<protein>
    <submittedName>
        <fullName evidence="1">Uncharacterized protein</fullName>
    </submittedName>
</protein>
<gene>
    <name evidence="1" type="ORF">ACG04R_20380</name>
</gene>
<dbReference type="EMBL" id="JBIGIC010000011">
    <property type="protein sequence ID" value="MFG6489054.1"/>
    <property type="molecule type" value="Genomic_DNA"/>
</dbReference>
<proteinExistence type="predicted"/>
<sequence length="82" mass="8894">MGCCGQGRAALRQAMNPSPAPRAAAGPAERRVLVHYRANAPVAVRGVASGRLYEFDATHPTLYVNEGDAAALLRSRWFERQD</sequence>
<organism evidence="1 2">
    <name type="scientific">Pelomonas candidula</name>
    <dbReference type="NCBI Taxonomy" id="3299025"/>
    <lineage>
        <taxon>Bacteria</taxon>
        <taxon>Pseudomonadati</taxon>
        <taxon>Pseudomonadota</taxon>
        <taxon>Betaproteobacteria</taxon>
        <taxon>Burkholderiales</taxon>
        <taxon>Sphaerotilaceae</taxon>
        <taxon>Roseateles</taxon>
    </lineage>
</organism>
<accession>A0ABW7HH20</accession>
<evidence type="ECO:0000313" key="1">
    <source>
        <dbReference type="EMBL" id="MFG6489054.1"/>
    </source>
</evidence>
<dbReference type="Proteomes" id="UP001606134">
    <property type="component" value="Unassembled WGS sequence"/>
</dbReference>
<dbReference type="RefSeq" id="WP_394415144.1">
    <property type="nucleotide sequence ID" value="NZ_JBIGIC010000011.1"/>
</dbReference>
<keyword evidence="2" id="KW-1185">Reference proteome</keyword>
<reference evidence="1 2" key="1">
    <citation type="submission" date="2024-08" db="EMBL/GenBank/DDBJ databases">
        <authorList>
            <person name="Lu H."/>
        </authorList>
    </citation>
    <scope>NUCLEOTIDE SEQUENCE [LARGE SCALE GENOMIC DNA]</scope>
    <source>
        <strain evidence="1 2">BYS78W</strain>
    </source>
</reference>
<evidence type="ECO:0000313" key="2">
    <source>
        <dbReference type="Proteomes" id="UP001606134"/>
    </source>
</evidence>
<name>A0ABW7HH20_9BURK</name>